<proteinExistence type="inferred from homology"/>
<name>W6U9J7_ECHGR</name>
<reference evidence="3 4" key="1">
    <citation type="journal article" date="2013" name="Nat. Genet.">
        <title>The genome of the hydatid tapeworm Echinococcus granulosus.</title>
        <authorList>
            <person name="Zheng H."/>
            <person name="Zhang W."/>
            <person name="Zhang L."/>
            <person name="Zhang Z."/>
            <person name="Li J."/>
            <person name="Lu G."/>
            <person name="Zhu Y."/>
            <person name="Wang Y."/>
            <person name="Huang Y."/>
            <person name="Liu J."/>
            <person name="Kang H."/>
            <person name="Chen J."/>
            <person name="Wang L."/>
            <person name="Chen A."/>
            <person name="Yu S."/>
            <person name="Gao Z."/>
            <person name="Jin L."/>
            <person name="Gu W."/>
            <person name="Wang Z."/>
            <person name="Zhao L."/>
            <person name="Shi B."/>
            <person name="Wen H."/>
            <person name="Lin R."/>
            <person name="Jones M.K."/>
            <person name="Brejova B."/>
            <person name="Vinar T."/>
            <person name="Zhao G."/>
            <person name="McManus D.P."/>
            <person name="Chen Z."/>
            <person name="Zhou Y."/>
            <person name="Wang S."/>
        </authorList>
    </citation>
    <scope>NUCLEOTIDE SEQUENCE [LARGE SCALE GENOMIC DNA]</scope>
</reference>
<keyword evidence="4" id="KW-1185">Reference proteome</keyword>
<gene>
    <name evidence="3" type="ORF">EGR_07068</name>
</gene>
<evidence type="ECO:0000256" key="1">
    <source>
        <dbReference type="ARBA" id="ARBA00005361"/>
    </source>
</evidence>
<dbReference type="EMBL" id="APAU02000069">
    <property type="protein sequence ID" value="EUB58048.1"/>
    <property type="molecule type" value="Genomic_DNA"/>
</dbReference>
<dbReference type="PANTHER" id="PTHR21255">
    <property type="entry name" value="T-COMPLEX-ASSOCIATED-TESTIS-EXPRESSED 1/ DYNEIN LIGHT CHAIN"/>
    <property type="match status" value="1"/>
</dbReference>
<dbReference type="Gene3D" id="1.20.140.150">
    <property type="match status" value="1"/>
</dbReference>
<dbReference type="InterPro" id="IPR005334">
    <property type="entry name" value="Tctex-1-like"/>
</dbReference>
<protein>
    <submittedName>
        <fullName evidence="3">Tctex1 domain-containing protein</fullName>
    </submittedName>
</protein>
<dbReference type="GO" id="GO:0005737">
    <property type="term" value="C:cytoplasm"/>
    <property type="evidence" value="ECO:0007669"/>
    <property type="project" value="TreeGrafter"/>
</dbReference>
<comment type="similarity">
    <text evidence="1">Belongs to the dynein light chain Tctex-type family.</text>
</comment>
<feature type="transmembrane region" description="Helical" evidence="2">
    <location>
        <begin position="57"/>
        <end position="82"/>
    </location>
</feature>
<evidence type="ECO:0000313" key="3">
    <source>
        <dbReference type="EMBL" id="EUB58048.1"/>
    </source>
</evidence>
<dbReference type="Proteomes" id="UP000019149">
    <property type="component" value="Unassembled WGS sequence"/>
</dbReference>
<dbReference type="AlphaFoldDB" id="W6U9J7"/>
<keyword evidence="2" id="KW-1133">Transmembrane helix</keyword>
<feature type="transmembrane region" description="Helical" evidence="2">
    <location>
        <begin position="152"/>
        <end position="176"/>
    </location>
</feature>
<evidence type="ECO:0000256" key="2">
    <source>
        <dbReference type="SAM" id="Phobius"/>
    </source>
</evidence>
<dbReference type="STRING" id="6210.W6U9J7"/>
<organism evidence="3 4">
    <name type="scientific">Echinococcus granulosus</name>
    <name type="common">Hydatid tapeworm</name>
    <dbReference type="NCBI Taxonomy" id="6210"/>
    <lineage>
        <taxon>Eukaryota</taxon>
        <taxon>Metazoa</taxon>
        <taxon>Spiralia</taxon>
        <taxon>Lophotrochozoa</taxon>
        <taxon>Platyhelminthes</taxon>
        <taxon>Cestoda</taxon>
        <taxon>Eucestoda</taxon>
        <taxon>Cyclophyllidea</taxon>
        <taxon>Taeniidae</taxon>
        <taxon>Echinococcus</taxon>
        <taxon>Echinococcus granulosus group</taxon>
    </lineage>
</organism>
<dbReference type="RefSeq" id="XP_024349244.1">
    <property type="nucleotide sequence ID" value="XM_024496317.1"/>
</dbReference>
<dbReference type="InterPro" id="IPR038586">
    <property type="entry name" value="Tctex-1-like_sf"/>
</dbReference>
<dbReference type="Pfam" id="PF03645">
    <property type="entry name" value="Tctex-1"/>
    <property type="match status" value="1"/>
</dbReference>
<sequence>MDLSSSSNTRFPHLPLAGADLSETRTHAHAVCEHSRHFVCVQKATEPSHSMRAARKLWVILVTIGVFCVLAAIATNLAAVILPHWMEYTKTSADVYANRGLFQNCKGSFGSECLEISSPLHPYQKCVSTSGTCDEGQVARTGQISRLRVADWALHVTALGLETISSLVCVVYLLAVRYCMSKPSAQSAQSCLAASGYLLWLSAILTTLGIISFEGTSILESITTTIKLKGMTGSLPANDWELVERNYDLSSHLSWASVALGIAGTTSAYNITVHACIVNLFNRSSLPVGTKTSAAGTAETEIGNAAKISYQMNEANLENKNTKEEPDNTIADGSEPQGYIIRPEIYNRFRPSKVREVMREILKHNLEDVKYEYEKMPDLTKGLSDKIRDELRNDPTYKRYTFLVQVVIGEQKGQGVKASCRCFWDSDSDNYAEVCYLTPTLFCVAIAFGVYNY</sequence>
<dbReference type="KEGG" id="egl:EGR_07068"/>
<feature type="transmembrane region" description="Helical" evidence="2">
    <location>
        <begin position="197"/>
        <end position="219"/>
    </location>
</feature>
<comment type="caution">
    <text evidence="3">The sequence shown here is derived from an EMBL/GenBank/DDBJ whole genome shotgun (WGS) entry which is preliminary data.</text>
</comment>
<dbReference type="CDD" id="cd21459">
    <property type="entry name" value="DLC-like_TCTEX1D2"/>
    <property type="match status" value="1"/>
</dbReference>
<evidence type="ECO:0000313" key="4">
    <source>
        <dbReference type="Proteomes" id="UP000019149"/>
    </source>
</evidence>
<dbReference type="CTD" id="36342783"/>
<dbReference type="GeneID" id="36342783"/>
<dbReference type="GO" id="GO:0005868">
    <property type="term" value="C:cytoplasmic dynein complex"/>
    <property type="evidence" value="ECO:0007669"/>
    <property type="project" value="TreeGrafter"/>
</dbReference>
<dbReference type="GO" id="GO:0045505">
    <property type="term" value="F:dynein intermediate chain binding"/>
    <property type="evidence" value="ECO:0007669"/>
    <property type="project" value="TreeGrafter"/>
</dbReference>
<keyword evidence="2" id="KW-0812">Transmembrane</keyword>
<dbReference type="OrthoDB" id="10260741at2759"/>
<dbReference type="PANTHER" id="PTHR21255:SF7">
    <property type="entry name" value="DYNEIN LIGHT CHAIN TCTEX-TYPE PROTEIN 2B"/>
    <property type="match status" value="1"/>
</dbReference>
<accession>W6U9J7</accession>
<keyword evidence="2" id="KW-0472">Membrane</keyword>
<dbReference type="GO" id="GO:0007018">
    <property type="term" value="P:microtubule-based movement"/>
    <property type="evidence" value="ECO:0007669"/>
    <property type="project" value="TreeGrafter"/>
</dbReference>
<dbReference type="Gene3D" id="3.30.1140.40">
    <property type="entry name" value="Tctex-1"/>
    <property type="match status" value="1"/>
</dbReference>